<dbReference type="EMBL" id="JACVVK020000222">
    <property type="protein sequence ID" value="KAK7483737.1"/>
    <property type="molecule type" value="Genomic_DNA"/>
</dbReference>
<dbReference type="AlphaFoldDB" id="A0ABD0K9N5"/>
<gene>
    <name evidence="9" type="ORF">BaRGS_00025058</name>
</gene>
<evidence type="ECO:0000313" key="9">
    <source>
        <dbReference type="EMBL" id="KAK7483737.1"/>
    </source>
</evidence>
<dbReference type="Pfam" id="PF10324">
    <property type="entry name" value="7TM_GPCR_Srw"/>
    <property type="match status" value="1"/>
</dbReference>
<feature type="domain" description="G-protein coupled receptors family 1 profile" evidence="8">
    <location>
        <begin position="84"/>
        <end position="394"/>
    </location>
</feature>
<sequence length="468" mass="52882">MPRKLTEKFTTWRGRLRLVLVALLLWSSAVNARATDNFGQAALRLGLLPDDQPEFEDAESPPASCPQPHHLLMVGLLQFPQSAGRVQDFLMFFLYSSIVASTLTCLVLLCRTRTTVVVLIVAKAIADCFSAVSFITYPATRAFLEDKLRPEAFAVEHICESVPGTFHLASVWLTLTLAMQRYMSVCLPTQARVSCTMAKTVRGVFITFFLASLLYLYRFVTLSLLEDAFNFVDTRELLPSVPTLMPNTTDTWCEFLWPDSGASDIPWVFYVYNITCFAIRSLFITHLPCFALILLTIMLIRALRQTEKRRAELTQFQLHNEARIMKEASFTTLMVLTIVALTLLTEVLSSVLSAAVALQVTYGLRFLSLETVHAAWMFVTFSNTAYCSINPLLCLMLNGKPLDASKDVYRRSAKWKDLQEKNPPIKEAYCRSAKYKDLHGKSEATSEAGFRSSKYQRLLEEDDPAEKY</sequence>
<dbReference type="Proteomes" id="UP001519460">
    <property type="component" value="Unassembled WGS sequence"/>
</dbReference>
<evidence type="ECO:0000259" key="8">
    <source>
        <dbReference type="PROSITE" id="PS50262"/>
    </source>
</evidence>
<feature type="region of interest" description="Disordered" evidence="5">
    <location>
        <begin position="439"/>
        <end position="468"/>
    </location>
</feature>
<feature type="transmembrane region" description="Helical" evidence="6">
    <location>
        <begin position="160"/>
        <end position="179"/>
    </location>
</feature>
<evidence type="ECO:0000256" key="2">
    <source>
        <dbReference type="ARBA" id="ARBA00022692"/>
    </source>
</evidence>
<feature type="transmembrane region" description="Helical" evidence="6">
    <location>
        <begin position="333"/>
        <end position="362"/>
    </location>
</feature>
<dbReference type="GO" id="GO:0016020">
    <property type="term" value="C:membrane"/>
    <property type="evidence" value="ECO:0007669"/>
    <property type="project" value="UniProtKB-SubCell"/>
</dbReference>
<dbReference type="PROSITE" id="PS50262">
    <property type="entry name" value="G_PROTEIN_RECEP_F1_2"/>
    <property type="match status" value="1"/>
</dbReference>
<comment type="caution">
    <text evidence="9">The sequence shown here is derived from an EMBL/GenBank/DDBJ whole genome shotgun (WGS) entry which is preliminary data.</text>
</comment>
<feature type="transmembrane region" description="Helical" evidence="6">
    <location>
        <begin position="89"/>
        <end position="109"/>
    </location>
</feature>
<feature type="transmembrane region" description="Helical" evidence="6">
    <location>
        <begin position="267"/>
        <end position="300"/>
    </location>
</feature>
<evidence type="ECO:0000256" key="3">
    <source>
        <dbReference type="ARBA" id="ARBA00022989"/>
    </source>
</evidence>
<dbReference type="PANTHER" id="PTHR47023">
    <property type="entry name" value="SEX PEPTIDE RECEPTOR"/>
    <property type="match status" value="1"/>
</dbReference>
<feature type="signal peptide" evidence="7">
    <location>
        <begin position="1"/>
        <end position="32"/>
    </location>
</feature>
<evidence type="ECO:0000256" key="5">
    <source>
        <dbReference type="SAM" id="MobiDB-lite"/>
    </source>
</evidence>
<feature type="transmembrane region" description="Helical" evidence="6">
    <location>
        <begin position="116"/>
        <end position="140"/>
    </location>
</feature>
<evidence type="ECO:0000256" key="6">
    <source>
        <dbReference type="SAM" id="Phobius"/>
    </source>
</evidence>
<reference evidence="9 10" key="1">
    <citation type="journal article" date="2023" name="Sci. Data">
        <title>Genome assembly of the Korean intertidal mud-creeper Batillaria attramentaria.</title>
        <authorList>
            <person name="Patra A.K."/>
            <person name="Ho P.T."/>
            <person name="Jun S."/>
            <person name="Lee S.J."/>
            <person name="Kim Y."/>
            <person name="Won Y.J."/>
        </authorList>
    </citation>
    <scope>NUCLEOTIDE SEQUENCE [LARGE SCALE GENOMIC DNA]</scope>
    <source>
        <strain evidence="9">Wonlab-2016</strain>
    </source>
</reference>
<name>A0ABD0K9N5_9CAEN</name>
<keyword evidence="10" id="KW-1185">Reference proteome</keyword>
<keyword evidence="2 6" id="KW-0812">Transmembrane</keyword>
<dbReference type="Gene3D" id="1.20.1070.10">
    <property type="entry name" value="Rhodopsin 7-helix transmembrane proteins"/>
    <property type="match status" value="1"/>
</dbReference>
<keyword evidence="7" id="KW-0732">Signal</keyword>
<evidence type="ECO:0000313" key="10">
    <source>
        <dbReference type="Proteomes" id="UP001519460"/>
    </source>
</evidence>
<dbReference type="SUPFAM" id="SSF81321">
    <property type="entry name" value="Family A G protein-coupled receptor-like"/>
    <property type="match status" value="1"/>
</dbReference>
<protein>
    <recommendedName>
        <fullName evidence="8">G-protein coupled receptors family 1 profile domain-containing protein</fullName>
    </recommendedName>
</protein>
<evidence type="ECO:0000256" key="4">
    <source>
        <dbReference type="ARBA" id="ARBA00023136"/>
    </source>
</evidence>
<organism evidence="9 10">
    <name type="scientific">Batillaria attramentaria</name>
    <dbReference type="NCBI Taxonomy" id="370345"/>
    <lineage>
        <taxon>Eukaryota</taxon>
        <taxon>Metazoa</taxon>
        <taxon>Spiralia</taxon>
        <taxon>Lophotrochozoa</taxon>
        <taxon>Mollusca</taxon>
        <taxon>Gastropoda</taxon>
        <taxon>Caenogastropoda</taxon>
        <taxon>Sorbeoconcha</taxon>
        <taxon>Cerithioidea</taxon>
        <taxon>Batillariidae</taxon>
        <taxon>Batillaria</taxon>
    </lineage>
</organism>
<dbReference type="PANTHER" id="PTHR47023:SF1">
    <property type="entry name" value="SEX PEPTIDE RECEPTOR"/>
    <property type="match status" value="1"/>
</dbReference>
<dbReference type="InterPro" id="IPR053071">
    <property type="entry name" value="GPCR1-related_rcpt"/>
</dbReference>
<feature type="chain" id="PRO_5044744763" description="G-protein coupled receptors family 1 profile domain-containing protein" evidence="7">
    <location>
        <begin position="33"/>
        <end position="468"/>
    </location>
</feature>
<dbReference type="InterPro" id="IPR017452">
    <property type="entry name" value="GPCR_Rhodpsn_7TM"/>
</dbReference>
<evidence type="ECO:0000256" key="1">
    <source>
        <dbReference type="ARBA" id="ARBA00004370"/>
    </source>
</evidence>
<comment type="subcellular location">
    <subcellularLocation>
        <location evidence="1">Membrane</location>
    </subcellularLocation>
</comment>
<dbReference type="InterPro" id="IPR019427">
    <property type="entry name" value="7TM_GPCR_serpentine_rcpt_Srw"/>
</dbReference>
<feature type="transmembrane region" description="Helical" evidence="6">
    <location>
        <begin position="200"/>
        <end position="220"/>
    </location>
</feature>
<keyword evidence="3 6" id="KW-1133">Transmembrane helix</keyword>
<keyword evidence="4 6" id="KW-0472">Membrane</keyword>
<proteinExistence type="predicted"/>
<feature type="transmembrane region" description="Helical" evidence="6">
    <location>
        <begin position="374"/>
        <end position="397"/>
    </location>
</feature>
<evidence type="ECO:0000256" key="7">
    <source>
        <dbReference type="SAM" id="SignalP"/>
    </source>
</evidence>
<accession>A0ABD0K9N5</accession>